<evidence type="ECO:0000256" key="4">
    <source>
        <dbReference type="SAM" id="MobiDB-lite"/>
    </source>
</evidence>
<dbReference type="Gene3D" id="3.40.525.10">
    <property type="entry name" value="CRAL-TRIO lipid binding domain"/>
    <property type="match status" value="1"/>
</dbReference>
<name>A0A9N8Q1S0_CHRIL</name>
<dbReference type="PROSITE" id="PS50297">
    <property type="entry name" value="ANK_REP_REGION"/>
    <property type="match status" value="6"/>
</dbReference>
<dbReference type="PANTHER" id="PTHR24188">
    <property type="entry name" value="ANKYRIN REPEAT PROTEIN"/>
    <property type="match status" value="1"/>
</dbReference>
<keyword evidence="1" id="KW-0677">Repeat</keyword>
<dbReference type="Gene3D" id="1.10.8.20">
    <property type="entry name" value="N-terminal domain of phosphatidylinositol transfer protein sec14p"/>
    <property type="match status" value="1"/>
</dbReference>
<accession>A0A9N8Q1S0</accession>
<dbReference type="InterPro" id="IPR002110">
    <property type="entry name" value="Ankyrin_rpt"/>
</dbReference>
<dbReference type="InterPro" id="IPR001251">
    <property type="entry name" value="CRAL-TRIO_dom"/>
</dbReference>
<dbReference type="PRINTS" id="PR01415">
    <property type="entry name" value="ANKYRIN"/>
</dbReference>
<dbReference type="SUPFAM" id="SSF48403">
    <property type="entry name" value="Ankyrin repeat"/>
    <property type="match status" value="1"/>
</dbReference>
<dbReference type="OrthoDB" id="448455at2759"/>
<evidence type="ECO:0000259" key="5">
    <source>
        <dbReference type="SMART" id="SM01100"/>
    </source>
</evidence>
<dbReference type="Pfam" id="PF00650">
    <property type="entry name" value="CRAL_TRIO"/>
    <property type="match status" value="1"/>
</dbReference>
<organism evidence="6 7">
    <name type="scientific">Chrysodeixis includens</name>
    <name type="common">Soybean looper</name>
    <name type="synonym">Pseudoplusia includens</name>
    <dbReference type="NCBI Taxonomy" id="689277"/>
    <lineage>
        <taxon>Eukaryota</taxon>
        <taxon>Metazoa</taxon>
        <taxon>Ecdysozoa</taxon>
        <taxon>Arthropoda</taxon>
        <taxon>Hexapoda</taxon>
        <taxon>Insecta</taxon>
        <taxon>Pterygota</taxon>
        <taxon>Neoptera</taxon>
        <taxon>Endopterygota</taxon>
        <taxon>Lepidoptera</taxon>
        <taxon>Glossata</taxon>
        <taxon>Ditrysia</taxon>
        <taxon>Noctuoidea</taxon>
        <taxon>Noctuidae</taxon>
        <taxon>Plusiinae</taxon>
        <taxon>Chrysodeixis</taxon>
    </lineage>
</organism>
<dbReference type="InterPro" id="IPR036273">
    <property type="entry name" value="CRAL/TRIO_N_dom_sf"/>
</dbReference>
<feature type="region of interest" description="Disordered" evidence="4">
    <location>
        <begin position="627"/>
        <end position="664"/>
    </location>
</feature>
<dbReference type="PROSITE" id="PS50088">
    <property type="entry name" value="ANK_REPEAT"/>
    <property type="match status" value="7"/>
</dbReference>
<evidence type="ECO:0000256" key="3">
    <source>
        <dbReference type="PROSITE-ProRule" id="PRU00023"/>
    </source>
</evidence>
<dbReference type="Pfam" id="PF13857">
    <property type="entry name" value="Ank_5"/>
    <property type="match status" value="1"/>
</dbReference>
<dbReference type="InterPro" id="IPR011074">
    <property type="entry name" value="CRAL/TRIO_N_dom"/>
</dbReference>
<dbReference type="Proteomes" id="UP001154114">
    <property type="component" value="Chromosome 16"/>
</dbReference>
<feature type="repeat" description="ANK" evidence="3">
    <location>
        <begin position="271"/>
        <end position="303"/>
    </location>
</feature>
<dbReference type="SUPFAM" id="SSF52087">
    <property type="entry name" value="CRAL/TRIO domain"/>
    <property type="match status" value="1"/>
</dbReference>
<keyword evidence="2 3" id="KW-0040">ANK repeat</keyword>
<dbReference type="PANTHER" id="PTHR24188:SF29">
    <property type="entry name" value="GH09064P"/>
    <property type="match status" value="1"/>
</dbReference>
<feature type="repeat" description="ANK" evidence="3">
    <location>
        <begin position="469"/>
        <end position="501"/>
    </location>
</feature>
<evidence type="ECO:0000313" key="6">
    <source>
        <dbReference type="EMBL" id="CAD0202339.1"/>
    </source>
</evidence>
<dbReference type="SUPFAM" id="SSF46938">
    <property type="entry name" value="CRAL/TRIO N-terminal domain"/>
    <property type="match status" value="1"/>
</dbReference>
<reference evidence="6" key="1">
    <citation type="submission" date="2021-12" db="EMBL/GenBank/DDBJ databases">
        <authorList>
            <person name="King R."/>
        </authorList>
    </citation>
    <scope>NUCLEOTIDE SEQUENCE</scope>
</reference>
<dbReference type="CDD" id="cd00170">
    <property type="entry name" value="SEC14"/>
    <property type="match status" value="1"/>
</dbReference>
<protein>
    <recommendedName>
        <fullName evidence="5">CRAL/TRIO N-terminal domain-containing protein</fullName>
    </recommendedName>
</protein>
<feature type="repeat" description="ANK" evidence="3">
    <location>
        <begin position="337"/>
        <end position="369"/>
    </location>
</feature>
<gene>
    <name evidence="6" type="ORF">CINC_LOCUS4002</name>
</gene>
<dbReference type="InterPro" id="IPR036770">
    <property type="entry name" value="Ankyrin_rpt-contain_sf"/>
</dbReference>
<sequence>MYQCFLEIAFEAELNTKEDPELMEIAYEQCNENVATRATAITELRTMIFERGECQPLRTDDEFLLRFLRVRNFTVPRAHKLLVRYCKFREEHKHLYEGVDLWGLTKVKDAYEGTMLDRPDVGRISIFRFGRWDPSEFPVEDLVRAGMAMAEIGIRQPKLQILGGCVIVDLEGITLRHVATLTPAVAYQIVNLMGMATDTRTRIQQNDLLLHEAVIKNEPAAVREALQRPTDVNCRNNYGRAPIHWAASRGNVEIIKLLIEAKCDIEAADKFGMRPLLMAAWHGHIDAVKTLVGAGACLAATNKKHNDLLQCACARGSLDVAGYAITLGAKVQSSDAAGDAPLALASRAGHSSLVELLLQKGAYIDAVNKVGRTALHVACEGGHSATAAFLMSKGASKEARDNSGRTPLHLAAVHRHTELVRVLLDAECHVDAGDNNGVTALQMACAQGCRGIVEHLLAFGANVHLQNNVGSSALHAACAADATDIVELLLAHGADPALTDQWSQSPVSVAGGAAESPPEGFRRAARGSFSAILDLLTATANLEVPQIHLDEVREVNPSRGNNPMVQLHREPMTNREVTLPPLMKAWSTTVRGDGRPALCSIGWRNGASQQIQGLPSHPPVAPVTASYATAPRTRTSPRTPRPGPATASTARRGDIQPTHHETRPQWPLRPLSLALYPLYHLYLPSGNDL</sequence>
<dbReference type="Pfam" id="PF12796">
    <property type="entry name" value="Ank_2"/>
    <property type="match status" value="2"/>
</dbReference>
<feature type="compositionally biased region" description="Basic and acidic residues" evidence="4">
    <location>
        <begin position="651"/>
        <end position="663"/>
    </location>
</feature>
<dbReference type="SMART" id="SM00248">
    <property type="entry name" value="ANK"/>
    <property type="match status" value="9"/>
</dbReference>
<dbReference type="Gene3D" id="1.25.40.20">
    <property type="entry name" value="Ankyrin repeat-containing domain"/>
    <property type="match status" value="4"/>
</dbReference>
<feature type="repeat" description="ANK" evidence="3">
    <location>
        <begin position="370"/>
        <end position="402"/>
    </location>
</feature>
<evidence type="ECO:0000256" key="2">
    <source>
        <dbReference type="ARBA" id="ARBA00023043"/>
    </source>
</evidence>
<feature type="compositionally biased region" description="Low complexity" evidence="4">
    <location>
        <begin position="628"/>
        <end position="650"/>
    </location>
</feature>
<proteinExistence type="predicted"/>
<evidence type="ECO:0000313" key="7">
    <source>
        <dbReference type="Proteomes" id="UP001154114"/>
    </source>
</evidence>
<feature type="repeat" description="ANK" evidence="3">
    <location>
        <begin position="238"/>
        <end position="270"/>
    </location>
</feature>
<dbReference type="EMBL" id="LR824019">
    <property type="protein sequence ID" value="CAD0202339.1"/>
    <property type="molecule type" value="Genomic_DNA"/>
</dbReference>
<feature type="domain" description="CRAL/TRIO N-terminal" evidence="5">
    <location>
        <begin position="60"/>
        <end position="85"/>
    </location>
</feature>
<dbReference type="SMART" id="SM01100">
    <property type="entry name" value="CRAL_TRIO_N"/>
    <property type="match status" value="1"/>
</dbReference>
<feature type="repeat" description="ANK" evidence="3">
    <location>
        <begin position="403"/>
        <end position="435"/>
    </location>
</feature>
<feature type="repeat" description="ANK" evidence="3">
    <location>
        <begin position="436"/>
        <end position="468"/>
    </location>
</feature>
<dbReference type="InterPro" id="IPR036865">
    <property type="entry name" value="CRAL-TRIO_dom_sf"/>
</dbReference>
<keyword evidence="7" id="KW-1185">Reference proteome</keyword>
<dbReference type="AlphaFoldDB" id="A0A9N8Q1S0"/>
<evidence type="ECO:0000256" key="1">
    <source>
        <dbReference type="ARBA" id="ARBA00022737"/>
    </source>
</evidence>